<evidence type="ECO:0000259" key="3">
    <source>
        <dbReference type="Pfam" id="PF01336"/>
    </source>
</evidence>
<dbReference type="Pfam" id="PF01336">
    <property type="entry name" value="tRNA_anti-codon"/>
    <property type="match status" value="1"/>
</dbReference>
<sequence>MNKRTTYCGLVTEEFLNEKVTLKGWVHNRRDLGGLIFVDLRDREGIVQIVFNPDFSEEALQVAETVRSEYVVEVEGVVTKRDAETINPKIKTGQVEVQVSN</sequence>
<feature type="domain" description="OB" evidence="3">
    <location>
        <begin position="20"/>
        <end position="99"/>
    </location>
</feature>
<dbReference type="EMBL" id="PGWZ01000697">
    <property type="protein sequence ID" value="PPJ68538.1"/>
    <property type="molecule type" value="Genomic_DNA"/>
</dbReference>
<dbReference type="InterPro" id="IPR004365">
    <property type="entry name" value="NA-bd_OB_tRNA"/>
</dbReference>
<dbReference type="PANTHER" id="PTHR22594:SF5">
    <property type="entry name" value="ASPARTATE--TRNA LIGASE, MITOCHONDRIAL"/>
    <property type="match status" value="1"/>
</dbReference>
<feature type="non-terminal residue" evidence="4">
    <location>
        <position position="101"/>
    </location>
</feature>
<proteinExistence type="predicted"/>
<evidence type="ECO:0000256" key="1">
    <source>
        <dbReference type="ARBA" id="ARBA00022917"/>
    </source>
</evidence>
<evidence type="ECO:0000313" key="4">
    <source>
        <dbReference type="EMBL" id="PPJ68538.1"/>
    </source>
</evidence>
<protein>
    <submittedName>
        <fullName evidence="4">Aspartate--tRNA ligase</fullName>
        <ecNumber evidence="4">6.1.1.12</ecNumber>
    </submittedName>
</protein>
<dbReference type="Proteomes" id="UP000238775">
    <property type="component" value="Unassembled WGS sequence"/>
</dbReference>
<dbReference type="GO" id="GO:0004815">
    <property type="term" value="F:aspartate-tRNA ligase activity"/>
    <property type="evidence" value="ECO:0007669"/>
    <property type="project" value="UniProtKB-EC"/>
</dbReference>
<accession>A0A7Z1MXU3</accession>
<dbReference type="GO" id="GO:0005524">
    <property type="term" value="F:ATP binding"/>
    <property type="evidence" value="ECO:0007669"/>
    <property type="project" value="UniProtKB-KW"/>
</dbReference>
<dbReference type="CDD" id="cd04317">
    <property type="entry name" value="EcAspRS_like_N"/>
    <property type="match status" value="1"/>
</dbReference>
<dbReference type="InterPro" id="IPR047089">
    <property type="entry name" value="Asp-tRNA-ligase_1_N"/>
</dbReference>
<dbReference type="InterPro" id="IPR012340">
    <property type="entry name" value="NA-bd_OB-fold"/>
</dbReference>
<keyword evidence="1" id="KW-0648">Protein biosynthesis</keyword>
<dbReference type="RefSeq" id="WP_231640999.1">
    <property type="nucleotide sequence ID" value="NZ_PGWZ01000697.1"/>
</dbReference>
<dbReference type="PANTHER" id="PTHR22594">
    <property type="entry name" value="ASPARTYL/LYSYL-TRNA SYNTHETASE"/>
    <property type="match status" value="1"/>
</dbReference>
<evidence type="ECO:0000313" key="5">
    <source>
        <dbReference type="Proteomes" id="UP000238775"/>
    </source>
</evidence>
<dbReference type="SUPFAM" id="SSF50249">
    <property type="entry name" value="Nucleic acid-binding proteins"/>
    <property type="match status" value="1"/>
</dbReference>
<dbReference type="Gene3D" id="2.40.50.140">
    <property type="entry name" value="Nucleic acid-binding proteins"/>
    <property type="match status" value="1"/>
</dbReference>
<dbReference type="EC" id="6.1.1.12" evidence="4"/>
<name>A0A7Z1MXU3_STAAU</name>
<keyword evidence="2" id="KW-0030">Aminoacyl-tRNA synthetase</keyword>
<comment type="caution">
    <text evidence="4">The sequence shown here is derived from an EMBL/GenBank/DDBJ whole genome shotgun (WGS) entry which is preliminary data.</text>
</comment>
<organism evidence="4 5">
    <name type="scientific">Staphylococcus aureus</name>
    <dbReference type="NCBI Taxonomy" id="1280"/>
    <lineage>
        <taxon>Bacteria</taxon>
        <taxon>Bacillati</taxon>
        <taxon>Bacillota</taxon>
        <taxon>Bacilli</taxon>
        <taxon>Bacillales</taxon>
        <taxon>Staphylococcaceae</taxon>
        <taxon>Staphylococcus</taxon>
    </lineage>
</organism>
<dbReference type="GO" id="GO:0006422">
    <property type="term" value="P:aspartyl-tRNA aminoacylation"/>
    <property type="evidence" value="ECO:0007669"/>
    <property type="project" value="TreeGrafter"/>
</dbReference>
<dbReference type="GO" id="GO:0003676">
    <property type="term" value="F:nucleic acid binding"/>
    <property type="evidence" value="ECO:0007669"/>
    <property type="project" value="InterPro"/>
</dbReference>
<gene>
    <name evidence="4" type="primary">aspS</name>
    <name evidence="4" type="ORF">CV021_17310</name>
</gene>
<dbReference type="AlphaFoldDB" id="A0A7Z1MXU3"/>
<reference evidence="4 5" key="1">
    <citation type="submission" date="2017-11" db="EMBL/GenBank/DDBJ databases">
        <authorList>
            <person name="Founou R.C."/>
            <person name="Founou L."/>
            <person name="Allam M."/>
            <person name="Ismail A."/>
            <person name="Essack S.Y."/>
        </authorList>
    </citation>
    <scope>NUCLEOTIDE SEQUENCE [LARGE SCALE GENOMIC DNA]</scope>
    <source>
        <strain evidence="4 5">G703N2B1</strain>
    </source>
</reference>
<keyword evidence="4" id="KW-0436">Ligase</keyword>
<evidence type="ECO:0000256" key="2">
    <source>
        <dbReference type="ARBA" id="ARBA00023146"/>
    </source>
</evidence>